<name>A0A7G4AVW3_9CAUD</name>
<organism evidence="1 3">
    <name type="scientific">Streptomyces phage Coruscant</name>
    <dbReference type="NCBI Taxonomy" id="2739834"/>
    <lineage>
        <taxon>Viruses</taxon>
        <taxon>Duplodnaviria</taxon>
        <taxon>Heunggongvirae</taxon>
        <taxon>Uroviricota</taxon>
        <taxon>Caudoviricetes</taxon>
        <taxon>Stanwilliamsviridae</taxon>
        <taxon>Boydwoodruffvirinae</taxon>
        <taxon>Coruscantvirus</taxon>
        <taxon>Coruscantvirus coruscant</taxon>
    </lineage>
</organism>
<dbReference type="EMBL" id="MT711976">
    <property type="protein sequence ID" value="QMP84153.1"/>
    <property type="molecule type" value="Genomic_DNA"/>
</dbReference>
<evidence type="ECO:0000313" key="2">
    <source>
        <dbReference type="EMBL" id="QMP84377.1"/>
    </source>
</evidence>
<evidence type="ECO:0000313" key="3">
    <source>
        <dbReference type="Proteomes" id="UP000515922"/>
    </source>
</evidence>
<reference evidence="1 3" key="1">
    <citation type="submission" date="2020-07" db="EMBL/GenBank/DDBJ databases">
        <title>Streptomyces phage Genome sequencing and assembly.</title>
        <authorList>
            <person name="Sharma V."/>
            <person name="Hardy A."/>
            <person name="Frunzke J."/>
        </authorList>
    </citation>
    <scope>NUCLEOTIDE SEQUENCE [LARGE SCALE GENOMIC DNA]</scope>
</reference>
<accession>A0A7G4AVW3</accession>
<proteinExistence type="predicted"/>
<keyword evidence="3" id="KW-1185">Reference proteome</keyword>
<sequence>MMWVQHRNKGADMAAVVHNGNITRYADMAAVAVWIFEEFAGWDIEAEWKMSTGCEVMEFAREREDGVIMRETIYIW</sequence>
<evidence type="ECO:0000313" key="1">
    <source>
        <dbReference type="EMBL" id="QMP84153.1"/>
    </source>
</evidence>
<gene>
    <name evidence="1" type="ORF">HUN41_00023</name>
    <name evidence="2" type="ORF">HUN41_00289</name>
</gene>
<dbReference type="Proteomes" id="UP000515922">
    <property type="component" value="Segment"/>
</dbReference>
<protein>
    <submittedName>
        <fullName evidence="1">Uncharacterized protein</fullName>
    </submittedName>
</protein>
<dbReference type="EMBL" id="MT711976">
    <property type="protein sequence ID" value="QMP84377.1"/>
    <property type="molecule type" value="Genomic_DNA"/>
</dbReference>